<dbReference type="EMBL" id="QGHC01000003">
    <property type="protein sequence ID" value="PWK91897.1"/>
    <property type="molecule type" value="Genomic_DNA"/>
</dbReference>
<dbReference type="PANTHER" id="PTHR42760">
    <property type="entry name" value="SHORT-CHAIN DEHYDROGENASES/REDUCTASES FAMILY MEMBER"/>
    <property type="match status" value="1"/>
</dbReference>
<reference evidence="3 4" key="1">
    <citation type="submission" date="2018-05" db="EMBL/GenBank/DDBJ databases">
        <title>Genomic Encyclopedia of Type Strains, Phase IV (KMG-IV): sequencing the most valuable type-strain genomes for metagenomic binning, comparative biology and taxonomic classification.</title>
        <authorList>
            <person name="Goeker M."/>
        </authorList>
    </citation>
    <scope>NUCLEOTIDE SEQUENCE [LARGE SCALE GENOMIC DNA]</scope>
    <source>
        <strain evidence="3 4">DSM 14263</strain>
    </source>
</reference>
<dbReference type="InterPro" id="IPR036291">
    <property type="entry name" value="NAD(P)-bd_dom_sf"/>
</dbReference>
<dbReference type="AlphaFoldDB" id="A0A316IE34"/>
<dbReference type="PRINTS" id="PR00080">
    <property type="entry name" value="SDRFAMILY"/>
</dbReference>
<dbReference type="GO" id="GO:0016616">
    <property type="term" value="F:oxidoreductase activity, acting on the CH-OH group of donors, NAD or NADP as acceptor"/>
    <property type="evidence" value="ECO:0007669"/>
    <property type="project" value="TreeGrafter"/>
</dbReference>
<gene>
    <name evidence="3" type="ORF">C7456_10316</name>
</gene>
<comment type="similarity">
    <text evidence="1 2">Belongs to the short-chain dehydrogenases/reductases (SDR) family.</text>
</comment>
<evidence type="ECO:0000256" key="2">
    <source>
        <dbReference type="RuleBase" id="RU000363"/>
    </source>
</evidence>
<evidence type="ECO:0000256" key="1">
    <source>
        <dbReference type="ARBA" id="ARBA00006484"/>
    </source>
</evidence>
<dbReference type="SUPFAM" id="SSF51735">
    <property type="entry name" value="NAD(P)-binding Rossmann-fold domains"/>
    <property type="match status" value="1"/>
</dbReference>
<evidence type="ECO:0000313" key="4">
    <source>
        <dbReference type="Proteomes" id="UP000245812"/>
    </source>
</evidence>
<dbReference type="PROSITE" id="PS00061">
    <property type="entry name" value="ADH_SHORT"/>
    <property type="match status" value="1"/>
</dbReference>
<dbReference type="InterPro" id="IPR002347">
    <property type="entry name" value="SDR_fam"/>
</dbReference>
<dbReference type="Proteomes" id="UP000245812">
    <property type="component" value="Unassembled WGS sequence"/>
</dbReference>
<evidence type="ECO:0000313" key="3">
    <source>
        <dbReference type="EMBL" id="PWK91897.1"/>
    </source>
</evidence>
<dbReference type="PRINTS" id="PR00081">
    <property type="entry name" value="GDHRDH"/>
</dbReference>
<organism evidence="3 4">
    <name type="scientific">Fulvimonas soli</name>
    <dbReference type="NCBI Taxonomy" id="155197"/>
    <lineage>
        <taxon>Bacteria</taxon>
        <taxon>Pseudomonadati</taxon>
        <taxon>Pseudomonadota</taxon>
        <taxon>Gammaproteobacteria</taxon>
        <taxon>Lysobacterales</taxon>
        <taxon>Rhodanobacteraceae</taxon>
        <taxon>Fulvimonas</taxon>
    </lineage>
</organism>
<dbReference type="OrthoDB" id="118015at2"/>
<name>A0A316IE34_9GAMM</name>
<dbReference type="RefSeq" id="WP_109722490.1">
    <property type="nucleotide sequence ID" value="NZ_MSZV01000069.1"/>
</dbReference>
<dbReference type="Pfam" id="PF00106">
    <property type="entry name" value="adh_short"/>
    <property type="match status" value="1"/>
</dbReference>
<sequence>MSSTSSTSTVIVTGAAGALGKAVARRFAEDGAFLLLVDVDAAALAQVHAATPDAVCIAANLGDAQDTSARLGAALEKHGPASVLCNIAGGFDYSGDAHAADAGIWQRMFDMNVATLVNASRAVVPGMLSAGRGKIVNVAAASAASGKAGMAPYVASKSAVARITESMALELRDRGINVNAVAPSILDTPANRSAMPEADFTRWVPLASLAAAIRFLASDEAADIHGAILPVTGRV</sequence>
<protein>
    <submittedName>
        <fullName evidence="3">Short subunit dehydrogenase</fullName>
    </submittedName>
</protein>
<accession>A0A316IE34</accession>
<proteinExistence type="inferred from homology"/>
<dbReference type="Gene3D" id="3.40.50.720">
    <property type="entry name" value="NAD(P)-binding Rossmann-like Domain"/>
    <property type="match status" value="1"/>
</dbReference>
<keyword evidence="4" id="KW-1185">Reference proteome</keyword>
<dbReference type="InterPro" id="IPR020904">
    <property type="entry name" value="Sc_DH/Rdtase_CS"/>
</dbReference>
<dbReference type="PANTHER" id="PTHR42760:SF135">
    <property type="entry name" value="BLL7886 PROTEIN"/>
    <property type="match status" value="1"/>
</dbReference>
<comment type="caution">
    <text evidence="3">The sequence shown here is derived from an EMBL/GenBank/DDBJ whole genome shotgun (WGS) entry which is preliminary data.</text>
</comment>
<dbReference type="GO" id="GO:0030497">
    <property type="term" value="P:fatty acid elongation"/>
    <property type="evidence" value="ECO:0007669"/>
    <property type="project" value="TreeGrafter"/>
</dbReference>